<proteinExistence type="predicted"/>
<comment type="caution">
    <text evidence="2">The sequence shown here is derived from an EMBL/GenBank/DDBJ whole genome shotgun (WGS) entry which is preliminary data.</text>
</comment>
<dbReference type="Proteomes" id="UP001243717">
    <property type="component" value="Unassembled WGS sequence"/>
</dbReference>
<evidence type="ECO:0000313" key="2">
    <source>
        <dbReference type="EMBL" id="MDQ8193806.1"/>
    </source>
</evidence>
<reference evidence="2 3" key="1">
    <citation type="submission" date="2023-04" db="EMBL/GenBank/DDBJ databases">
        <title>A novel bacteria isolated from coastal sediment.</title>
        <authorList>
            <person name="Liu X.-J."/>
            <person name="Du Z.-J."/>
        </authorList>
    </citation>
    <scope>NUCLEOTIDE SEQUENCE [LARGE SCALE GENOMIC DNA]</scope>
    <source>
        <strain evidence="2 3">SDUM461004</strain>
    </source>
</reference>
<name>A0ABU1AJ71_9BACT</name>
<sequence length="129" mass="15500">MQRQPSQWCERIAIVGACCFVLILIRLTLWKENEFFWLNIGGYPRWLRETVLFVYYPYLFFTATTLCIITHSVIGRIFRQFTYHRVWILLVVAWILFVSSCGLLLTNNIKNIWMNHPLHYHRPVDPPIK</sequence>
<evidence type="ECO:0000313" key="3">
    <source>
        <dbReference type="Proteomes" id="UP001243717"/>
    </source>
</evidence>
<dbReference type="RefSeq" id="WP_308984293.1">
    <property type="nucleotide sequence ID" value="NZ_JARXIC010000006.1"/>
</dbReference>
<feature type="transmembrane region" description="Helical" evidence="1">
    <location>
        <begin position="50"/>
        <end position="74"/>
    </location>
</feature>
<protein>
    <submittedName>
        <fullName evidence="2">Uncharacterized protein</fullName>
    </submittedName>
</protein>
<keyword evidence="1" id="KW-0472">Membrane</keyword>
<gene>
    <name evidence="2" type="ORF">QEH59_05190</name>
</gene>
<accession>A0ABU1AJ71</accession>
<keyword evidence="3" id="KW-1185">Reference proteome</keyword>
<keyword evidence="1" id="KW-1133">Transmembrane helix</keyword>
<organism evidence="2 3">
    <name type="scientific">Thalassobacterium sedimentorum</name>
    <dbReference type="NCBI Taxonomy" id="3041258"/>
    <lineage>
        <taxon>Bacteria</taxon>
        <taxon>Pseudomonadati</taxon>
        <taxon>Verrucomicrobiota</taxon>
        <taxon>Opitutia</taxon>
        <taxon>Puniceicoccales</taxon>
        <taxon>Coraliomargaritaceae</taxon>
        <taxon>Thalassobacterium</taxon>
    </lineage>
</organism>
<keyword evidence="1" id="KW-0812">Transmembrane</keyword>
<dbReference type="EMBL" id="JARXIC010000006">
    <property type="protein sequence ID" value="MDQ8193806.1"/>
    <property type="molecule type" value="Genomic_DNA"/>
</dbReference>
<feature type="transmembrane region" description="Helical" evidence="1">
    <location>
        <begin position="86"/>
        <end position="105"/>
    </location>
</feature>
<evidence type="ECO:0000256" key="1">
    <source>
        <dbReference type="SAM" id="Phobius"/>
    </source>
</evidence>
<feature type="transmembrane region" description="Helical" evidence="1">
    <location>
        <begin position="12"/>
        <end position="30"/>
    </location>
</feature>